<protein>
    <recommendedName>
        <fullName evidence="7">1-acyl-sn-glycerol-3-phosphate acyltransferase</fullName>
        <ecNumber evidence="7">2.3.1.51</ecNumber>
    </recommendedName>
</protein>
<keyword evidence="8" id="KW-0472">Membrane</keyword>
<dbReference type="Proteomes" id="UP000649345">
    <property type="component" value="Unassembled WGS sequence"/>
</dbReference>
<dbReference type="CDD" id="cd07989">
    <property type="entry name" value="LPLAT_AGPAT-like"/>
    <property type="match status" value="1"/>
</dbReference>
<keyword evidence="4 7" id="KW-0808">Transferase</keyword>
<comment type="similarity">
    <text evidence="2 7">Belongs to the 1-acyl-sn-glycerol-3-phosphate acyltransferase family.</text>
</comment>
<evidence type="ECO:0000256" key="4">
    <source>
        <dbReference type="ARBA" id="ARBA00022679"/>
    </source>
</evidence>
<evidence type="ECO:0000313" key="10">
    <source>
        <dbReference type="EMBL" id="MBC5658460.1"/>
    </source>
</evidence>
<organism evidence="10 11">
    <name type="scientific">Anaerosacchariphilus hominis</name>
    <dbReference type="NCBI Taxonomy" id="2763017"/>
    <lineage>
        <taxon>Bacteria</taxon>
        <taxon>Bacillati</taxon>
        <taxon>Bacillota</taxon>
        <taxon>Clostridia</taxon>
        <taxon>Lachnospirales</taxon>
        <taxon>Lachnospiraceae</taxon>
        <taxon>Anaerosacchariphilus</taxon>
    </lineage>
</organism>
<keyword evidence="8" id="KW-1133">Transmembrane helix</keyword>
<dbReference type="GO" id="GO:0006654">
    <property type="term" value="P:phosphatidic acid biosynthetic process"/>
    <property type="evidence" value="ECO:0007669"/>
    <property type="project" value="TreeGrafter"/>
</dbReference>
<comment type="caution">
    <text evidence="10">The sequence shown here is derived from an EMBL/GenBank/DDBJ whole genome shotgun (WGS) entry which is preliminary data.</text>
</comment>
<dbReference type="GO" id="GO:0016020">
    <property type="term" value="C:membrane"/>
    <property type="evidence" value="ECO:0007669"/>
    <property type="project" value="InterPro"/>
</dbReference>
<accession>A0A923LA38</accession>
<reference evidence="10" key="1">
    <citation type="submission" date="2020-08" db="EMBL/GenBank/DDBJ databases">
        <title>Genome public.</title>
        <authorList>
            <person name="Liu C."/>
            <person name="Sun Q."/>
        </authorList>
    </citation>
    <scope>NUCLEOTIDE SEQUENCE</scope>
    <source>
        <strain evidence="10">NSJ-68</strain>
    </source>
</reference>
<dbReference type="EC" id="2.3.1.51" evidence="7"/>
<feature type="domain" description="Phospholipid/glycerol acyltransferase" evidence="9">
    <location>
        <begin position="73"/>
        <end position="187"/>
    </location>
</feature>
<dbReference type="GO" id="GO:0003841">
    <property type="term" value="F:1-acylglycerol-3-phosphate O-acyltransferase activity"/>
    <property type="evidence" value="ECO:0007669"/>
    <property type="project" value="UniProtKB-UniRule"/>
</dbReference>
<dbReference type="InterPro" id="IPR002123">
    <property type="entry name" value="Plipid/glycerol_acylTrfase"/>
</dbReference>
<keyword evidence="11" id="KW-1185">Reference proteome</keyword>
<evidence type="ECO:0000313" key="11">
    <source>
        <dbReference type="Proteomes" id="UP000649345"/>
    </source>
</evidence>
<keyword evidence="6 7" id="KW-0012">Acyltransferase</keyword>
<evidence type="ECO:0000256" key="2">
    <source>
        <dbReference type="ARBA" id="ARBA00008655"/>
    </source>
</evidence>
<keyword evidence="7" id="KW-0594">Phospholipid biosynthesis</keyword>
<evidence type="ECO:0000256" key="5">
    <source>
        <dbReference type="ARBA" id="ARBA00023098"/>
    </source>
</evidence>
<dbReference type="RefSeq" id="WP_186872824.1">
    <property type="nucleotide sequence ID" value="NZ_JACOOR010000001.1"/>
</dbReference>
<dbReference type="Pfam" id="PF01553">
    <property type="entry name" value="Acyltransferase"/>
    <property type="match status" value="1"/>
</dbReference>
<keyword evidence="8" id="KW-0812">Transmembrane</keyword>
<evidence type="ECO:0000256" key="7">
    <source>
        <dbReference type="RuleBase" id="RU361267"/>
    </source>
</evidence>
<keyword evidence="5 7" id="KW-0443">Lipid metabolism</keyword>
<evidence type="ECO:0000256" key="6">
    <source>
        <dbReference type="ARBA" id="ARBA00023315"/>
    </source>
</evidence>
<evidence type="ECO:0000256" key="8">
    <source>
        <dbReference type="SAM" id="Phobius"/>
    </source>
</evidence>
<proteinExistence type="inferred from homology"/>
<dbReference type="SUPFAM" id="SSF69593">
    <property type="entry name" value="Glycerol-3-phosphate (1)-acyltransferase"/>
    <property type="match status" value="1"/>
</dbReference>
<comment type="domain">
    <text evidence="7">The HXXXXD motif is essential for acyltransferase activity and may constitute the binding site for the phosphate moiety of the glycerol-3-phosphate.</text>
</comment>
<dbReference type="PANTHER" id="PTHR10434">
    <property type="entry name" value="1-ACYL-SN-GLYCEROL-3-PHOSPHATE ACYLTRANSFERASE"/>
    <property type="match status" value="1"/>
</dbReference>
<evidence type="ECO:0000256" key="3">
    <source>
        <dbReference type="ARBA" id="ARBA00022516"/>
    </source>
</evidence>
<evidence type="ECO:0000259" key="9">
    <source>
        <dbReference type="SMART" id="SM00563"/>
    </source>
</evidence>
<keyword evidence="3 7" id="KW-0444">Lipid biosynthesis</keyword>
<name>A0A923LA38_9FIRM</name>
<dbReference type="NCBIfam" id="TIGR00530">
    <property type="entry name" value="AGP_acyltrn"/>
    <property type="match status" value="1"/>
</dbReference>
<sequence length="243" mass="28010">MIRLILVAIVLFGFLILGIPVLLIEWIIGKFSRQAKDYSSLRLVQGAFKLIMFMTGVKLTVIGEEHVPKDRAVLYVGNHRSYFDVVMTYTRCPRLTGYVAKVEMLRYPLLRDWMKNLYCLFLDREDIKAGLKTILKGIEYIKNGISICIFPEGTRNHHDELLPFKEGSMKMAEKTGCPIIPMAITNSAEIFENHIPFIHRCHVILEYGEPILVSELSREEKKFLGAYTQQKIQEMLDKNKALL</sequence>
<keyword evidence="7" id="KW-1208">Phospholipid metabolism</keyword>
<dbReference type="InterPro" id="IPR004552">
    <property type="entry name" value="AGP_acyltrans"/>
</dbReference>
<comment type="pathway">
    <text evidence="1">Lipid metabolism.</text>
</comment>
<dbReference type="EMBL" id="JACOOR010000001">
    <property type="protein sequence ID" value="MBC5658460.1"/>
    <property type="molecule type" value="Genomic_DNA"/>
</dbReference>
<dbReference type="PANTHER" id="PTHR10434:SF64">
    <property type="entry name" value="1-ACYL-SN-GLYCEROL-3-PHOSPHATE ACYLTRANSFERASE-RELATED"/>
    <property type="match status" value="1"/>
</dbReference>
<comment type="catalytic activity">
    <reaction evidence="7">
        <text>a 1-acyl-sn-glycero-3-phosphate + an acyl-CoA = a 1,2-diacyl-sn-glycero-3-phosphate + CoA</text>
        <dbReference type="Rhea" id="RHEA:19709"/>
        <dbReference type="ChEBI" id="CHEBI:57287"/>
        <dbReference type="ChEBI" id="CHEBI:57970"/>
        <dbReference type="ChEBI" id="CHEBI:58342"/>
        <dbReference type="ChEBI" id="CHEBI:58608"/>
        <dbReference type="EC" id="2.3.1.51"/>
    </reaction>
</comment>
<dbReference type="SMART" id="SM00563">
    <property type="entry name" value="PlsC"/>
    <property type="match status" value="1"/>
</dbReference>
<gene>
    <name evidence="10" type="ORF">H8S44_01495</name>
</gene>
<feature type="transmembrane region" description="Helical" evidence="8">
    <location>
        <begin position="6"/>
        <end position="28"/>
    </location>
</feature>
<evidence type="ECO:0000256" key="1">
    <source>
        <dbReference type="ARBA" id="ARBA00005189"/>
    </source>
</evidence>
<dbReference type="AlphaFoldDB" id="A0A923LA38"/>